<dbReference type="InterPro" id="IPR055129">
    <property type="entry name" value="YEATS_dom"/>
</dbReference>
<accession>S7WEG1</accession>
<dbReference type="GO" id="GO:0006355">
    <property type="term" value="P:regulation of DNA-templated transcription"/>
    <property type="evidence" value="ECO:0007669"/>
    <property type="project" value="InterPro"/>
</dbReference>
<keyword evidence="2" id="KW-0805">Transcription regulation</keyword>
<evidence type="ECO:0000256" key="4">
    <source>
        <dbReference type="ARBA" id="ARBA00023242"/>
    </source>
</evidence>
<evidence type="ECO:0000256" key="3">
    <source>
        <dbReference type="ARBA" id="ARBA00023163"/>
    </source>
</evidence>
<dbReference type="HOGENOM" id="CLU_051385_3_1_1"/>
<feature type="domain" description="YEATS" evidence="6">
    <location>
        <begin position="1"/>
        <end position="142"/>
    </location>
</feature>
<dbReference type="InterPro" id="IPR005033">
    <property type="entry name" value="YEATS"/>
</dbReference>
<proteinExistence type="predicted"/>
<dbReference type="AlphaFoldDB" id="S7WEG1"/>
<keyword evidence="4 5" id="KW-0539">Nucleus</keyword>
<evidence type="ECO:0000313" key="7">
    <source>
        <dbReference type="EMBL" id="EPR80142.1"/>
    </source>
</evidence>
<dbReference type="CDD" id="cd16887">
    <property type="entry name" value="YEATS"/>
    <property type="match status" value="1"/>
</dbReference>
<dbReference type="InParanoid" id="S7WEG1"/>
<dbReference type="GO" id="GO:0000785">
    <property type="term" value="C:chromatin"/>
    <property type="evidence" value="ECO:0007669"/>
    <property type="project" value="UniProtKB-ARBA"/>
</dbReference>
<comment type="subcellular location">
    <subcellularLocation>
        <location evidence="5">Nucleus</location>
    </subcellularLocation>
</comment>
<reference evidence="8" key="1">
    <citation type="journal article" date="2013" name="PLoS Genet.">
        <title>The genome of Spraguea lophii and the basis of host-microsporidian interactions.</title>
        <authorList>
            <person name="Campbell S.E."/>
            <person name="Williams T.A."/>
            <person name="Yousuf A."/>
            <person name="Soanes D.M."/>
            <person name="Paszkiewicz K.H."/>
            <person name="Williams B.A.P."/>
        </authorList>
    </citation>
    <scope>NUCLEOTIDE SEQUENCE [LARGE SCALE GENOMIC DNA]</scope>
    <source>
        <strain evidence="8">42_110</strain>
    </source>
</reference>
<dbReference type="Gene3D" id="2.60.40.1970">
    <property type="entry name" value="YEATS domain"/>
    <property type="match status" value="1"/>
</dbReference>
<name>S7WEG1_SPRLO</name>
<dbReference type="PROSITE" id="PS51037">
    <property type="entry name" value="YEATS"/>
    <property type="match status" value="1"/>
</dbReference>
<sequence length="174" mass="20137">MKKIENANISRGIFITSTSHQLPPTPEGSTHKWKVSIRAAFNCDLSYIKDITYTLHETFPNPIRTVGYPFEIEEMGWGEFNIHIKINFIDENEKSVSTSHFIMLYADGKNGVLKNGSVISEKYDEIIFRSPTKNMYKILKEQGDEDRSLIVDKEDEEFRKLECAIEYLLDSNFT</sequence>
<evidence type="ECO:0000256" key="2">
    <source>
        <dbReference type="ARBA" id="ARBA00023015"/>
    </source>
</evidence>
<dbReference type="GO" id="GO:0005634">
    <property type="term" value="C:nucleus"/>
    <property type="evidence" value="ECO:0007669"/>
    <property type="project" value="UniProtKB-SubCell"/>
</dbReference>
<dbReference type="OrthoDB" id="16041at2759"/>
<evidence type="ECO:0000313" key="8">
    <source>
        <dbReference type="Proteomes" id="UP000014978"/>
    </source>
</evidence>
<organism evidence="7 8">
    <name type="scientific">Spraguea lophii (strain 42_110)</name>
    <name type="common">Microsporidian parasite</name>
    <dbReference type="NCBI Taxonomy" id="1358809"/>
    <lineage>
        <taxon>Eukaryota</taxon>
        <taxon>Fungi</taxon>
        <taxon>Fungi incertae sedis</taxon>
        <taxon>Microsporidia</taxon>
        <taxon>Spragueidae</taxon>
        <taxon>Spraguea</taxon>
    </lineage>
</organism>
<gene>
    <name evidence="7" type="ORF">SLOPH_2077</name>
</gene>
<evidence type="ECO:0000256" key="1">
    <source>
        <dbReference type="ARBA" id="ARBA00022408"/>
    </source>
</evidence>
<dbReference type="VEuPathDB" id="MicrosporidiaDB:SLOPH_2077"/>
<dbReference type="PANTHER" id="PTHR47573:SF1">
    <property type="entry name" value="PROTEIN AF-9 HOMOLOG"/>
    <property type="match status" value="1"/>
</dbReference>
<comment type="caution">
    <text evidence="7">The sequence shown here is derived from an EMBL/GenBank/DDBJ whole genome shotgun (WGS) entry which is preliminary data.</text>
</comment>
<dbReference type="STRING" id="1358809.S7WEG1"/>
<keyword evidence="3" id="KW-0804">Transcription</keyword>
<dbReference type="FunCoup" id="S7WEG1">
    <property type="interactions" value="160"/>
</dbReference>
<evidence type="ECO:0000256" key="5">
    <source>
        <dbReference type="PROSITE-ProRule" id="PRU00376"/>
    </source>
</evidence>
<dbReference type="InterPro" id="IPR038704">
    <property type="entry name" value="YEAST_sf"/>
</dbReference>
<dbReference type="Proteomes" id="UP000014978">
    <property type="component" value="Unassembled WGS sequence"/>
</dbReference>
<protein>
    <recommendedName>
        <fullName evidence="1">Protein AF-9 homolog</fullName>
    </recommendedName>
</protein>
<keyword evidence="8" id="KW-1185">Reference proteome</keyword>
<dbReference type="Pfam" id="PF03366">
    <property type="entry name" value="YEATS"/>
    <property type="match status" value="1"/>
</dbReference>
<dbReference type="OMA" id="VKPYHNE"/>
<evidence type="ECO:0000259" key="6">
    <source>
        <dbReference type="PROSITE" id="PS51037"/>
    </source>
</evidence>
<dbReference type="PANTHER" id="PTHR47573">
    <property type="entry name" value="PROTEIN AF-9 HOMOLOG"/>
    <property type="match status" value="1"/>
</dbReference>
<dbReference type="EMBL" id="ATCN01000003">
    <property type="protein sequence ID" value="EPR80142.1"/>
    <property type="molecule type" value="Genomic_DNA"/>
</dbReference>